<evidence type="ECO:0000313" key="3">
    <source>
        <dbReference type="EMBL" id="KAF7844970.1"/>
    </source>
</evidence>
<keyword evidence="2" id="KW-1133">Transmembrane helix</keyword>
<accession>A0A834XIB2</accession>
<dbReference type="AlphaFoldDB" id="A0A834XIB2"/>
<gene>
    <name evidence="3" type="ORF">G2W53_001875</name>
</gene>
<dbReference type="PANTHER" id="PTHR34964">
    <property type="entry name" value="MEMBRANE LIPOPROTEIN-RELATED"/>
    <property type="match status" value="1"/>
</dbReference>
<feature type="transmembrane region" description="Helical" evidence="2">
    <location>
        <begin position="30"/>
        <end position="52"/>
    </location>
</feature>
<keyword evidence="2 3" id="KW-0812">Transmembrane</keyword>
<sequence>MAHGKDGQGTGGGILLCLYIFLPQGQSQSWFSILGLILAAIPWIVWFLIYLYHCFRPIVISSSSNNNNNNAQSLFHGKPKLSSTHEAAATAIESPSARGGGQGSSFRSSVGGLDGGDGERHVHFGDVVVVDGGSSGCQTQNSSGEILMNESFSRKETTGGIIETEMPLNSSTSKS</sequence>
<dbReference type="Proteomes" id="UP000634136">
    <property type="component" value="Unassembled WGS sequence"/>
</dbReference>
<evidence type="ECO:0000313" key="4">
    <source>
        <dbReference type="Proteomes" id="UP000634136"/>
    </source>
</evidence>
<protein>
    <submittedName>
        <fullName evidence="3">Putative transmembrane protein</fullName>
    </submittedName>
</protein>
<reference evidence="3" key="1">
    <citation type="submission" date="2020-09" db="EMBL/GenBank/DDBJ databases">
        <title>Genome-Enabled Discovery of Anthraquinone Biosynthesis in Senna tora.</title>
        <authorList>
            <person name="Kang S.-H."/>
            <person name="Pandey R.P."/>
            <person name="Lee C.-M."/>
            <person name="Sim J.-S."/>
            <person name="Jeong J.-T."/>
            <person name="Choi B.-S."/>
            <person name="Jung M."/>
            <person name="Ginzburg D."/>
            <person name="Zhao K."/>
            <person name="Won S.Y."/>
            <person name="Oh T.-J."/>
            <person name="Yu Y."/>
            <person name="Kim N.-H."/>
            <person name="Lee O.R."/>
            <person name="Lee T.-H."/>
            <person name="Bashyal P."/>
            <person name="Kim T.-S."/>
            <person name="Lee W.-H."/>
            <person name="Kawkins C."/>
            <person name="Kim C.-K."/>
            <person name="Kim J.S."/>
            <person name="Ahn B.O."/>
            <person name="Rhee S.Y."/>
            <person name="Sohng J.K."/>
        </authorList>
    </citation>
    <scope>NUCLEOTIDE SEQUENCE</scope>
    <source>
        <tissue evidence="3">Leaf</tissue>
    </source>
</reference>
<dbReference type="EMBL" id="JAAIUW010000001">
    <property type="protein sequence ID" value="KAF7844970.1"/>
    <property type="molecule type" value="Genomic_DNA"/>
</dbReference>
<comment type="caution">
    <text evidence="3">The sequence shown here is derived from an EMBL/GenBank/DDBJ whole genome shotgun (WGS) entry which is preliminary data.</text>
</comment>
<keyword evidence="2" id="KW-0472">Membrane</keyword>
<evidence type="ECO:0000256" key="1">
    <source>
        <dbReference type="SAM" id="MobiDB-lite"/>
    </source>
</evidence>
<dbReference type="OrthoDB" id="1056497at2759"/>
<organism evidence="3 4">
    <name type="scientific">Senna tora</name>
    <dbReference type="NCBI Taxonomy" id="362788"/>
    <lineage>
        <taxon>Eukaryota</taxon>
        <taxon>Viridiplantae</taxon>
        <taxon>Streptophyta</taxon>
        <taxon>Embryophyta</taxon>
        <taxon>Tracheophyta</taxon>
        <taxon>Spermatophyta</taxon>
        <taxon>Magnoliopsida</taxon>
        <taxon>eudicotyledons</taxon>
        <taxon>Gunneridae</taxon>
        <taxon>Pentapetalae</taxon>
        <taxon>rosids</taxon>
        <taxon>fabids</taxon>
        <taxon>Fabales</taxon>
        <taxon>Fabaceae</taxon>
        <taxon>Caesalpinioideae</taxon>
        <taxon>Cassia clade</taxon>
        <taxon>Senna</taxon>
    </lineage>
</organism>
<name>A0A834XIB2_9FABA</name>
<keyword evidence="4" id="KW-1185">Reference proteome</keyword>
<evidence type="ECO:0000256" key="2">
    <source>
        <dbReference type="SAM" id="Phobius"/>
    </source>
</evidence>
<proteinExistence type="predicted"/>
<dbReference type="PANTHER" id="PTHR34964:SF14">
    <property type="entry name" value="MEMBRANE LIPOPROTEIN"/>
    <property type="match status" value="1"/>
</dbReference>
<feature type="region of interest" description="Disordered" evidence="1">
    <location>
        <begin position="86"/>
        <end position="112"/>
    </location>
</feature>